<accession>A0ABU0R9I4</accession>
<dbReference type="SUPFAM" id="SSF53474">
    <property type="entry name" value="alpha/beta-Hydrolases"/>
    <property type="match status" value="1"/>
</dbReference>
<proteinExistence type="predicted"/>
<dbReference type="Gene3D" id="3.40.50.1820">
    <property type="entry name" value="alpha/beta hydrolase"/>
    <property type="match status" value="1"/>
</dbReference>
<evidence type="ECO:0000313" key="3">
    <source>
        <dbReference type="EMBL" id="MDQ0894730.1"/>
    </source>
</evidence>
<evidence type="ECO:0000259" key="2">
    <source>
        <dbReference type="Pfam" id="PF00561"/>
    </source>
</evidence>
<dbReference type="InterPro" id="IPR000073">
    <property type="entry name" value="AB_hydrolase_1"/>
</dbReference>
<protein>
    <submittedName>
        <fullName evidence="3">Pimeloyl-ACP methyl ester carboxylesterase</fullName>
    </submittedName>
</protein>
<organism evidence="3 4">
    <name type="scientific">Agromyces ramosus</name>
    <dbReference type="NCBI Taxonomy" id="33879"/>
    <lineage>
        <taxon>Bacteria</taxon>
        <taxon>Bacillati</taxon>
        <taxon>Actinomycetota</taxon>
        <taxon>Actinomycetes</taxon>
        <taxon>Micrococcales</taxon>
        <taxon>Microbacteriaceae</taxon>
        <taxon>Agromyces</taxon>
    </lineage>
</organism>
<dbReference type="Proteomes" id="UP001239083">
    <property type="component" value="Unassembled WGS sequence"/>
</dbReference>
<dbReference type="Pfam" id="PF00561">
    <property type="entry name" value="Abhydrolase_1"/>
    <property type="match status" value="1"/>
</dbReference>
<gene>
    <name evidence="3" type="ORF">QFZ26_002285</name>
</gene>
<keyword evidence="1" id="KW-0378">Hydrolase</keyword>
<dbReference type="InterPro" id="IPR050266">
    <property type="entry name" value="AB_hydrolase_sf"/>
</dbReference>
<dbReference type="PANTHER" id="PTHR43798">
    <property type="entry name" value="MONOACYLGLYCEROL LIPASE"/>
    <property type="match status" value="1"/>
</dbReference>
<dbReference type="InterPro" id="IPR029058">
    <property type="entry name" value="AB_hydrolase_fold"/>
</dbReference>
<keyword evidence="4" id="KW-1185">Reference proteome</keyword>
<sequence>MDSVRVGGLTITYRRGGFGVPIILLHGAFGDSGDWSADIRALESGHDVVAWDAPGCGGSSDVPSGWTASDWADVLAGFIAALGLDRPVVCGLSLGSVMALLLARDHPEVPRALVLAGPYAGWAGSLPADDLEQRIAAVESTRTTPAEEWVDGFLETVFERRAAPERLATARQAVIAWRPDTTGAVLEAFARLDLRPVLSRIRVPALVIRGTADTRSSYSAAHAIASAIPDSRFTELPGLGHDCTGPAFDAQLRTFIARLGP</sequence>
<comment type="caution">
    <text evidence="3">The sequence shown here is derived from an EMBL/GenBank/DDBJ whole genome shotgun (WGS) entry which is preliminary data.</text>
</comment>
<name>A0ABU0R9I4_9MICO</name>
<reference evidence="3 4" key="1">
    <citation type="submission" date="2023-07" db="EMBL/GenBank/DDBJ databases">
        <title>Comparative genomics of wheat-associated soil bacteria to identify genetic determinants of phenazine resistance.</title>
        <authorList>
            <person name="Mouncey N."/>
        </authorList>
    </citation>
    <scope>NUCLEOTIDE SEQUENCE [LARGE SCALE GENOMIC DNA]</scope>
    <source>
        <strain evidence="3 4">V3I3</strain>
    </source>
</reference>
<evidence type="ECO:0000256" key="1">
    <source>
        <dbReference type="ARBA" id="ARBA00022801"/>
    </source>
</evidence>
<dbReference type="PANTHER" id="PTHR43798:SF31">
    <property type="entry name" value="AB HYDROLASE SUPERFAMILY PROTEIN YCLE"/>
    <property type="match status" value="1"/>
</dbReference>
<feature type="domain" description="AB hydrolase-1" evidence="2">
    <location>
        <begin position="21"/>
        <end position="241"/>
    </location>
</feature>
<evidence type="ECO:0000313" key="4">
    <source>
        <dbReference type="Proteomes" id="UP001239083"/>
    </source>
</evidence>
<dbReference type="EMBL" id="JAUSYY010000001">
    <property type="protein sequence ID" value="MDQ0894730.1"/>
    <property type="molecule type" value="Genomic_DNA"/>
</dbReference>
<dbReference type="RefSeq" id="WP_307042205.1">
    <property type="nucleotide sequence ID" value="NZ_JAUSYY010000001.1"/>
</dbReference>